<reference evidence="1 2" key="1">
    <citation type="submission" date="2021-04" db="EMBL/GenBank/DDBJ databases">
        <title>Nocardia tengchongensis.</title>
        <authorList>
            <person name="Zhuang k."/>
            <person name="Ran Y."/>
            <person name="Li W."/>
        </authorList>
    </citation>
    <scope>NUCLEOTIDE SEQUENCE [LARGE SCALE GENOMIC DNA]</scope>
    <source>
        <strain evidence="1 2">CFH S0057</strain>
    </source>
</reference>
<name>A0ABX8CXA8_9NOCA</name>
<sequence>MAGAGGSRRVRPVADDSIILGLRSDGRGYREIADLLGVPARRVEQALGEVAALRAGGLSHSEIGRRVGLARTTVQELLRDKRSQRSTLRKSAAVTALAEQGAMQLDVLGWFLDLNRNHTYALVKDLREQHLVRDLEKIAAGEKWVMLTRGNDSRILGFPVREFRPSVGRAEHHRAVAQARIMLVGDDLERWIPERVLWRRAEVSAHESGSKYKEFSTGRNPRGGVVHIHDGRFFADVDGLCGWWALEVELTRKSDKAMDVALQGALRAVGTAAPEKVVGLLYLCRSAVVMDGVRAAAKRLPPELRNRQELVLCFADFDDEWGDFLTERMAKRQRRNKTRTSKDAS</sequence>
<evidence type="ECO:0000313" key="2">
    <source>
        <dbReference type="Proteomes" id="UP000683310"/>
    </source>
</evidence>
<evidence type="ECO:0000313" key="1">
    <source>
        <dbReference type="EMBL" id="QVI24512.1"/>
    </source>
</evidence>
<organism evidence="1 2">
    <name type="scientific">Nocardia tengchongensis</name>
    <dbReference type="NCBI Taxonomy" id="2055889"/>
    <lineage>
        <taxon>Bacteria</taxon>
        <taxon>Bacillati</taxon>
        <taxon>Actinomycetota</taxon>
        <taxon>Actinomycetes</taxon>
        <taxon>Mycobacteriales</taxon>
        <taxon>Nocardiaceae</taxon>
        <taxon>Nocardia</taxon>
    </lineage>
</organism>
<gene>
    <name evidence="1" type="ORF">KHQ06_18375</name>
</gene>
<protein>
    <submittedName>
        <fullName evidence="1">Uncharacterized protein</fullName>
    </submittedName>
</protein>
<keyword evidence="2" id="KW-1185">Reference proteome</keyword>
<dbReference type="Proteomes" id="UP000683310">
    <property type="component" value="Chromosome"/>
</dbReference>
<proteinExistence type="predicted"/>
<dbReference type="EMBL" id="CP074371">
    <property type="protein sequence ID" value="QVI24512.1"/>
    <property type="molecule type" value="Genomic_DNA"/>
</dbReference>
<accession>A0ABX8CXA8</accession>